<evidence type="ECO:0000313" key="2">
    <source>
        <dbReference type="Proteomes" id="UP000192335"/>
    </source>
</evidence>
<evidence type="ECO:0000313" key="1">
    <source>
        <dbReference type="EMBL" id="ORC09815.1"/>
    </source>
</evidence>
<organism evidence="1 2">
    <name type="scientific">Mycobacterium persicum</name>
    <dbReference type="NCBI Taxonomy" id="1487726"/>
    <lineage>
        <taxon>Bacteria</taxon>
        <taxon>Bacillati</taxon>
        <taxon>Actinomycetota</taxon>
        <taxon>Actinomycetes</taxon>
        <taxon>Mycobacteriales</taxon>
        <taxon>Mycobacteriaceae</taxon>
        <taxon>Mycobacterium</taxon>
    </lineage>
</organism>
<protein>
    <submittedName>
        <fullName evidence="1">Uncharacterized protein</fullName>
    </submittedName>
</protein>
<reference evidence="1 2" key="1">
    <citation type="submission" date="2017-02" db="EMBL/GenBank/DDBJ databases">
        <title>Mycobacterium kansasii genomes.</title>
        <authorList>
            <person name="Borowka P."/>
            <person name="Strapagiel D."/>
            <person name="Marciniak B."/>
            <person name="Lach J."/>
            <person name="Bakula Z."/>
            <person name="Van Ingen J."/>
            <person name="Safianowska A."/>
            <person name="Brzostek A."/>
            <person name="Dziadek J."/>
            <person name="Jagielski T."/>
        </authorList>
    </citation>
    <scope>NUCLEOTIDE SEQUENCE [LARGE SCALE GENOMIC DNA]</scope>
    <source>
        <strain evidence="1 2">12MK</strain>
    </source>
</reference>
<name>A0A8E2LS49_9MYCO</name>
<dbReference type="Proteomes" id="UP000192335">
    <property type="component" value="Unassembled WGS sequence"/>
</dbReference>
<dbReference type="AlphaFoldDB" id="A0A8E2LS49"/>
<proteinExistence type="predicted"/>
<sequence>MVNTASVVAIFEFEVYLLMTMKIRMVNKKATVLEAKLAEYGFSVSDAERIHAQMTETLGDKTSRFETLKKLLGAGQDSTSLTYSSVLWPEFDFNATGEGGLLASARYWHVRGHSPTVHLPTELPAWSIDITEFTQYFGPMTDGDQWSLFDKLLPGYEEYQFEWQGTRYGAAFSWGLFLFAAEFWE</sequence>
<dbReference type="EMBL" id="MWQA01000001">
    <property type="protein sequence ID" value="ORC09815.1"/>
    <property type="molecule type" value="Genomic_DNA"/>
</dbReference>
<comment type="caution">
    <text evidence="1">The sequence shown here is derived from an EMBL/GenBank/DDBJ whole genome shotgun (WGS) entry which is preliminary data.</text>
</comment>
<gene>
    <name evidence="1" type="ORF">B4U45_27665</name>
</gene>
<accession>A0A8E2LS49</accession>